<sequence length="387" mass="43552">MNLRLKYIMSKSFNVAILFLGIMVLFGCQDDSEVDWRSGILADEFIYDEAPFPSCHSATIIETPNGLVSAWFGGTHERHPDVGIWVSRHENESWTTPVEVANGMINDTLRYPTWNPVLFQVPNGELLLFYKIGPKPSEWWGMLMSSSDHGKTWSNPEKLPDGYIGPVKNKPVLLENGNLVNASSTEGNGWKIHFEVTDDFGKTWRKIGPLNKGAEDINAIQPSVLNHGNGKLQILCRTKSRRIATAWSEDYGETWTALELTSLPNNNSGTDAVTLKDGRHLLIYNHVLPPGEEAKGPRTPLNISQSSDGVHWEASLILEDSDISQYSYPSIIQSSDGLVHAVYTWRREKIKYVKIDPSKLNKEKIESLDWPGIEKKESDKPLIHEED</sequence>
<evidence type="ECO:0000313" key="3">
    <source>
        <dbReference type="Proteomes" id="UP001597361"/>
    </source>
</evidence>
<dbReference type="Gene3D" id="2.120.10.10">
    <property type="match status" value="1"/>
</dbReference>
<dbReference type="RefSeq" id="WP_376888505.1">
    <property type="nucleotide sequence ID" value="NZ_JBHUHR010000046.1"/>
</dbReference>
<name>A0ABW4VRX5_9BACT</name>
<proteinExistence type="predicted"/>
<dbReference type="Pfam" id="PF13088">
    <property type="entry name" value="BNR_2"/>
    <property type="match status" value="1"/>
</dbReference>
<dbReference type="PROSITE" id="PS51257">
    <property type="entry name" value="PROKAR_LIPOPROTEIN"/>
    <property type="match status" value="1"/>
</dbReference>
<dbReference type="PANTHER" id="PTHR43752">
    <property type="entry name" value="BNR/ASP-BOX REPEAT FAMILY PROTEIN"/>
    <property type="match status" value="1"/>
</dbReference>
<dbReference type="EMBL" id="JBHUHR010000046">
    <property type="protein sequence ID" value="MFD2036974.1"/>
    <property type="molecule type" value="Genomic_DNA"/>
</dbReference>
<accession>A0ABW4VRX5</accession>
<comment type="caution">
    <text evidence="2">The sequence shown here is derived from an EMBL/GenBank/DDBJ whole genome shotgun (WGS) entry which is preliminary data.</text>
</comment>
<reference evidence="3" key="1">
    <citation type="journal article" date="2019" name="Int. J. Syst. Evol. Microbiol.">
        <title>The Global Catalogue of Microorganisms (GCM) 10K type strain sequencing project: providing services to taxonomists for standard genome sequencing and annotation.</title>
        <authorList>
            <consortium name="The Broad Institute Genomics Platform"/>
            <consortium name="The Broad Institute Genome Sequencing Center for Infectious Disease"/>
            <person name="Wu L."/>
            <person name="Ma J."/>
        </authorList>
    </citation>
    <scope>NUCLEOTIDE SEQUENCE [LARGE SCALE GENOMIC DNA]</scope>
    <source>
        <strain evidence="3">CGMCC 1.15180</strain>
    </source>
</reference>
<evidence type="ECO:0000259" key="1">
    <source>
        <dbReference type="Pfam" id="PF13088"/>
    </source>
</evidence>
<dbReference type="Proteomes" id="UP001597361">
    <property type="component" value="Unassembled WGS sequence"/>
</dbReference>
<keyword evidence="3" id="KW-1185">Reference proteome</keyword>
<dbReference type="InterPro" id="IPR036278">
    <property type="entry name" value="Sialidase_sf"/>
</dbReference>
<evidence type="ECO:0000313" key="2">
    <source>
        <dbReference type="EMBL" id="MFD2036974.1"/>
    </source>
</evidence>
<protein>
    <submittedName>
        <fullName evidence="2">Exo-alpha-sialidase</fullName>
    </submittedName>
</protein>
<feature type="domain" description="Sialidase" evidence="1">
    <location>
        <begin position="67"/>
        <end position="340"/>
    </location>
</feature>
<dbReference type="CDD" id="cd15482">
    <property type="entry name" value="Sialidase_non-viral"/>
    <property type="match status" value="1"/>
</dbReference>
<dbReference type="InterPro" id="IPR011040">
    <property type="entry name" value="Sialidase"/>
</dbReference>
<gene>
    <name evidence="2" type="ORF">ACFSKL_19375</name>
</gene>
<dbReference type="PANTHER" id="PTHR43752:SF2">
    <property type="entry name" value="BNR_ASP-BOX REPEAT FAMILY PROTEIN"/>
    <property type="match status" value="1"/>
</dbReference>
<dbReference type="SUPFAM" id="SSF50939">
    <property type="entry name" value="Sialidases"/>
    <property type="match status" value="1"/>
</dbReference>
<organism evidence="2 3">
    <name type="scientific">Belliella marina</name>
    <dbReference type="NCBI Taxonomy" id="1644146"/>
    <lineage>
        <taxon>Bacteria</taxon>
        <taxon>Pseudomonadati</taxon>
        <taxon>Bacteroidota</taxon>
        <taxon>Cytophagia</taxon>
        <taxon>Cytophagales</taxon>
        <taxon>Cyclobacteriaceae</taxon>
        <taxon>Belliella</taxon>
    </lineage>
</organism>